<keyword evidence="1" id="KW-0378">Hydrolase</keyword>
<dbReference type="InterPro" id="IPR029058">
    <property type="entry name" value="AB_hydrolase_fold"/>
</dbReference>
<sequence length="658" mass="74158">MTRVLALAGIALMASAASVEAQGEVVPLEYFATYQAVDDVALSPDGEHIVMRRLTARDGNYIIEVRETDNLTGNPVRLGAERMEITGVSWISPDYLWVSFRQQVRDAIEGVNQGVYETKRAIVHRTGRGGFRELNDDTSIARIMWGDPDYMIIRTAGYNYNDRLEGESIARLQYPDFYRYNIRTGRQSRILRANARFGGYDLDQQGNPRFASELDRGTQTVTYFWRPDPEDPDWQEVMSWSLNDYAEYGDYGINVVGFDPDDSSRAYVLAHNGENTIGAHIMDMNTGEIIRTIYQRDDVDILGAFFEPDTDREPELAGFVFYADGELRRAFISERAAEIQNMVDAAFPNTRNTVYDCVNNCAQMMVFSQSSQEPGVYYYIANGQPVVIGREYPQLIDAALGREEFITYTARDGRQIPGILTLPPFGQAPYPLVVVPHGGPWVSETRAYDEWVSVLANRGYMVLQPQYRGSQGYGIDHWLSSWGQWGITMSDDKDDGVRYLVEQGLADPDQVAMFGWSYGGYAAFAAAVRQPPVYNCAIAGAGVSDLDIIQRDFGGSPIQRELIEEGYAGMSPNEFAEDVRIPLLIIHGEVDQRVPQYQSQYMINALQRNNVPHRYVELPDADHFSNTLNFDNQLTLFTELTGWLANECGMPTDQNPAR</sequence>
<dbReference type="SUPFAM" id="SSF53474">
    <property type="entry name" value="alpha/beta-Hydrolases"/>
    <property type="match status" value="1"/>
</dbReference>
<dbReference type="Pfam" id="PF00326">
    <property type="entry name" value="Peptidase_S9"/>
    <property type="match status" value="1"/>
</dbReference>
<feature type="chain" id="PRO_5046787467" evidence="2">
    <location>
        <begin position="22"/>
        <end position="658"/>
    </location>
</feature>
<feature type="signal peptide" evidence="2">
    <location>
        <begin position="1"/>
        <end position="21"/>
    </location>
</feature>
<keyword evidence="2" id="KW-0732">Signal</keyword>
<dbReference type="SUPFAM" id="SSF50960">
    <property type="entry name" value="TolB, C-terminal domain"/>
    <property type="match status" value="1"/>
</dbReference>
<name>A0ABU7LPI9_9PROT</name>
<evidence type="ECO:0000256" key="2">
    <source>
        <dbReference type="SAM" id="SignalP"/>
    </source>
</evidence>
<dbReference type="PANTHER" id="PTHR42776:SF27">
    <property type="entry name" value="DIPEPTIDYL PEPTIDASE FAMILY MEMBER 6"/>
    <property type="match status" value="1"/>
</dbReference>
<reference evidence="4 5" key="1">
    <citation type="submission" date="2024-01" db="EMBL/GenBank/DDBJ databases">
        <title>Hyphobacterium bacterium isolated from marine sediment.</title>
        <authorList>
            <person name="Zhao S."/>
        </authorList>
    </citation>
    <scope>NUCLEOTIDE SEQUENCE [LARGE SCALE GENOMIC DNA]</scope>
    <source>
        <strain evidence="5">HN65</strain>
    </source>
</reference>
<accession>A0ABU7LPI9</accession>
<feature type="domain" description="Peptidase S9 prolyl oligopeptidase catalytic" evidence="3">
    <location>
        <begin position="452"/>
        <end position="648"/>
    </location>
</feature>
<dbReference type="PANTHER" id="PTHR42776">
    <property type="entry name" value="SERINE PEPTIDASE S9 FAMILY MEMBER"/>
    <property type="match status" value="1"/>
</dbReference>
<dbReference type="Gene3D" id="3.40.50.1820">
    <property type="entry name" value="alpha/beta hydrolase"/>
    <property type="match status" value="1"/>
</dbReference>
<dbReference type="Proteomes" id="UP001354971">
    <property type="component" value="Unassembled WGS sequence"/>
</dbReference>
<evidence type="ECO:0000313" key="4">
    <source>
        <dbReference type="EMBL" id="MEE2525831.1"/>
    </source>
</evidence>
<dbReference type="EMBL" id="JAZDRP010000003">
    <property type="protein sequence ID" value="MEE2525831.1"/>
    <property type="molecule type" value="Genomic_DNA"/>
</dbReference>
<evidence type="ECO:0000313" key="5">
    <source>
        <dbReference type="Proteomes" id="UP001354971"/>
    </source>
</evidence>
<dbReference type="InterPro" id="IPR001375">
    <property type="entry name" value="Peptidase_S9_cat"/>
</dbReference>
<keyword evidence="5" id="KW-1185">Reference proteome</keyword>
<organism evidence="4 5">
    <name type="scientific">Hyphobacterium lacteum</name>
    <dbReference type="NCBI Taxonomy" id="3116575"/>
    <lineage>
        <taxon>Bacteria</taxon>
        <taxon>Pseudomonadati</taxon>
        <taxon>Pseudomonadota</taxon>
        <taxon>Alphaproteobacteria</taxon>
        <taxon>Maricaulales</taxon>
        <taxon>Maricaulaceae</taxon>
        <taxon>Hyphobacterium</taxon>
    </lineage>
</organism>
<protein>
    <submittedName>
        <fullName evidence="4">Prolyl oligopeptidase family serine peptidase</fullName>
    </submittedName>
</protein>
<gene>
    <name evidence="4" type="ORF">V0U79_05590</name>
</gene>
<proteinExistence type="predicted"/>
<comment type="caution">
    <text evidence="4">The sequence shown here is derived from an EMBL/GenBank/DDBJ whole genome shotgun (WGS) entry which is preliminary data.</text>
</comment>
<evidence type="ECO:0000256" key="1">
    <source>
        <dbReference type="ARBA" id="ARBA00022801"/>
    </source>
</evidence>
<evidence type="ECO:0000259" key="3">
    <source>
        <dbReference type="Pfam" id="PF00326"/>
    </source>
</evidence>
<dbReference type="RefSeq" id="WP_330198494.1">
    <property type="nucleotide sequence ID" value="NZ_JAZDRP010000003.1"/>
</dbReference>